<feature type="transmembrane region" description="Helical" evidence="6">
    <location>
        <begin position="77"/>
        <end position="99"/>
    </location>
</feature>
<feature type="transmembrane region" description="Helical" evidence="6">
    <location>
        <begin position="177"/>
        <end position="199"/>
    </location>
</feature>
<protein>
    <recommendedName>
        <fullName evidence="9">Polysaccharide biosynthesis protein C-terminal domain-containing protein</fullName>
    </recommendedName>
</protein>
<dbReference type="PANTHER" id="PTHR30250">
    <property type="entry name" value="PST FAMILY PREDICTED COLANIC ACID TRANSPORTER"/>
    <property type="match status" value="1"/>
</dbReference>
<dbReference type="EMBL" id="BMJC01000003">
    <property type="protein sequence ID" value="GGB06305.1"/>
    <property type="molecule type" value="Genomic_DNA"/>
</dbReference>
<keyword evidence="3 6" id="KW-0812">Transmembrane</keyword>
<evidence type="ECO:0000256" key="1">
    <source>
        <dbReference type="ARBA" id="ARBA00004651"/>
    </source>
</evidence>
<accession>A0A8J2XTU7</accession>
<keyword evidence="5 6" id="KW-0472">Membrane</keyword>
<dbReference type="PANTHER" id="PTHR30250:SF11">
    <property type="entry name" value="O-ANTIGEN TRANSPORTER-RELATED"/>
    <property type="match status" value="1"/>
</dbReference>
<feature type="transmembrane region" description="Helical" evidence="6">
    <location>
        <begin position="297"/>
        <end position="322"/>
    </location>
</feature>
<feature type="transmembrane region" description="Helical" evidence="6">
    <location>
        <begin position="153"/>
        <end position="171"/>
    </location>
</feature>
<feature type="transmembrane region" description="Helical" evidence="6">
    <location>
        <begin position="386"/>
        <end position="406"/>
    </location>
</feature>
<organism evidence="7 8">
    <name type="scientific">Puia dinghuensis</name>
    <dbReference type="NCBI Taxonomy" id="1792502"/>
    <lineage>
        <taxon>Bacteria</taxon>
        <taxon>Pseudomonadati</taxon>
        <taxon>Bacteroidota</taxon>
        <taxon>Chitinophagia</taxon>
        <taxon>Chitinophagales</taxon>
        <taxon>Chitinophagaceae</taxon>
        <taxon>Puia</taxon>
    </lineage>
</organism>
<evidence type="ECO:0000313" key="7">
    <source>
        <dbReference type="EMBL" id="GGB06305.1"/>
    </source>
</evidence>
<name>A0A8J2XTU7_9BACT</name>
<reference evidence="7" key="2">
    <citation type="submission" date="2020-09" db="EMBL/GenBank/DDBJ databases">
        <authorList>
            <person name="Sun Q."/>
            <person name="Zhou Y."/>
        </authorList>
    </citation>
    <scope>NUCLEOTIDE SEQUENCE</scope>
    <source>
        <strain evidence="7">CGMCC 1.15448</strain>
    </source>
</reference>
<dbReference type="InterPro" id="IPR050833">
    <property type="entry name" value="Poly_Biosynth_Transport"/>
</dbReference>
<feature type="transmembrane region" description="Helical" evidence="6">
    <location>
        <begin position="360"/>
        <end position="380"/>
    </location>
</feature>
<feature type="transmembrane region" description="Helical" evidence="6">
    <location>
        <begin position="36"/>
        <end position="57"/>
    </location>
</feature>
<evidence type="ECO:0000256" key="2">
    <source>
        <dbReference type="ARBA" id="ARBA00022475"/>
    </source>
</evidence>
<gene>
    <name evidence="7" type="primary">cps4J</name>
    <name evidence="7" type="ORF">GCM10011511_32130</name>
</gene>
<feature type="transmembrane region" description="Helical" evidence="6">
    <location>
        <begin position="119"/>
        <end position="141"/>
    </location>
</feature>
<evidence type="ECO:0000313" key="8">
    <source>
        <dbReference type="Proteomes" id="UP000607559"/>
    </source>
</evidence>
<feature type="transmembrane region" description="Helical" evidence="6">
    <location>
        <begin position="328"/>
        <end position="348"/>
    </location>
</feature>
<proteinExistence type="predicted"/>
<dbReference type="AlphaFoldDB" id="A0A8J2XTU7"/>
<evidence type="ECO:0008006" key="9">
    <source>
        <dbReference type="Google" id="ProtNLM"/>
    </source>
</evidence>
<comment type="subcellular location">
    <subcellularLocation>
        <location evidence="1">Cell membrane</location>
        <topology evidence="1">Multi-pass membrane protein</topology>
    </subcellularLocation>
</comment>
<evidence type="ECO:0000256" key="4">
    <source>
        <dbReference type="ARBA" id="ARBA00022989"/>
    </source>
</evidence>
<evidence type="ECO:0000256" key="3">
    <source>
        <dbReference type="ARBA" id="ARBA00022692"/>
    </source>
</evidence>
<evidence type="ECO:0000256" key="5">
    <source>
        <dbReference type="ARBA" id="ARBA00023136"/>
    </source>
</evidence>
<keyword evidence="8" id="KW-1185">Reference proteome</keyword>
<dbReference type="GO" id="GO:0005886">
    <property type="term" value="C:plasma membrane"/>
    <property type="evidence" value="ECO:0007669"/>
    <property type="project" value="UniProtKB-SubCell"/>
</dbReference>
<feature type="transmembrane region" description="Helical" evidence="6">
    <location>
        <begin position="211"/>
        <end position="232"/>
    </location>
</feature>
<comment type="caution">
    <text evidence="7">The sequence shown here is derived from an EMBL/GenBank/DDBJ whole genome shotgun (WGS) entry which is preliminary data.</text>
</comment>
<evidence type="ECO:0000256" key="6">
    <source>
        <dbReference type="SAM" id="Phobius"/>
    </source>
</evidence>
<dbReference type="Proteomes" id="UP000607559">
    <property type="component" value="Unassembled WGS sequence"/>
</dbReference>
<sequence length="414" mass="47315">MFINRLVTVLSLDILVKASAIVLLPVYLHLMTQEQYGIFNYTLSIAYSFSAILNLGLYIPQSKLYHDEQDPQQRGKLIYSINLLLLAGLLVFVLPAYFFGLDHYAVRFLFRNPIHYDQYRPWILLLTLTSLFAYMLSNFFYTSEKIDSIKKYSLFRVIGINSISILALYFLRARDPIELRFIAIGAVELILLLAFYGSYIGKMVRVIDWQLIMKCLKLALPVMLSAVFGIIINFGDKFFLEKHVSYAALSVYYLATACAGVIALLSTSLQNVWLPLFFKEKDLLNNLRKTRKLVGRLVWILVALSVAIMAGVMVCLQLNLIPKSYSEIVYLLPLLLAGQIVICVALLYSNYLVYFERTSLILWSGLGVSLTSTLLNMTLIPVWKAYGAATTLLVSNGCYLVIYYLIVRYYKKRR</sequence>
<keyword evidence="2" id="KW-1003">Cell membrane</keyword>
<dbReference type="Pfam" id="PF01943">
    <property type="entry name" value="Polysacc_synt"/>
    <property type="match status" value="1"/>
</dbReference>
<keyword evidence="4 6" id="KW-1133">Transmembrane helix</keyword>
<feature type="transmembrane region" description="Helical" evidence="6">
    <location>
        <begin position="252"/>
        <end position="276"/>
    </location>
</feature>
<dbReference type="InterPro" id="IPR002797">
    <property type="entry name" value="Polysacc_synth"/>
</dbReference>
<reference evidence="7" key="1">
    <citation type="journal article" date="2014" name="Int. J. Syst. Evol. Microbiol.">
        <title>Complete genome sequence of Corynebacterium casei LMG S-19264T (=DSM 44701T), isolated from a smear-ripened cheese.</title>
        <authorList>
            <consortium name="US DOE Joint Genome Institute (JGI-PGF)"/>
            <person name="Walter F."/>
            <person name="Albersmeier A."/>
            <person name="Kalinowski J."/>
            <person name="Ruckert C."/>
        </authorList>
    </citation>
    <scope>NUCLEOTIDE SEQUENCE</scope>
    <source>
        <strain evidence="7">CGMCC 1.15448</strain>
    </source>
</reference>